<evidence type="ECO:0000256" key="2">
    <source>
        <dbReference type="SAM" id="Phobius"/>
    </source>
</evidence>
<feature type="compositionally biased region" description="Basic and acidic residues" evidence="1">
    <location>
        <begin position="359"/>
        <end position="376"/>
    </location>
</feature>
<gene>
    <name evidence="3" type="ORF">PV328_009372</name>
</gene>
<comment type="caution">
    <text evidence="3">The sequence shown here is derived from an EMBL/GenBank/DDBJ whole genome shotgun (WGS) entry which is preliminary data.</text>
</comment>
<name>A0AA39C6G5_9HYME</name>
<evidence type="ECO:0000313" key="3">
    <source>
        <dbReference type="EMBL" id="KAK0158360.1"/>
    </source>
</evidence>
<dbReference type="EMBL" id="JAQQBS010001424">
    <property type="protein sequence ID" value="KAK0158360.1"/>
    <property type="molecule type" value="Genomic_DNA"/>
</dbReference>
<reference evidence="3" key="1">
    <citation type="journal article" date="2023" name="bioRxiv">
        <title>Scaffold-level genome assemblies of two parasitoid biocontrol wasps reveal the parthenogenesis mechanism and an associated novel virus.</title>
        <authorList>
            <person name="Inwood S."/>
            <person name="Skelly J."/>
            <person name="Guhlin J."/>
            <person name="Harrop T."/>
            <person name="Goldson S."/>
            <person name="Dearden P."/>
        </authorList>
    </citation>
    <scope>NUCLEOTIDE SEQUENCE</scope>
    <source>
        <strain evidence="3">Irish</strain>
        <tissue evidence="3">Whole body</tissue>
    </source>
</reference>
<feature type="transmembrane region" description="Helical" evidence="2">
    <location>
        <begin position="310"/>
        <end position="332"/>
    </location>
</feature>
<proteinExistence type="predicted"/>
<organism evidence="3 4">
    <name type="scientific">Microctonus aethiopoides</name>
    <dbReference type="NCBI Taxonomy" id="144406"/>
    <lineage>
        <taxon>Eukaryota</taxon>
        <taxon>Metazoa</taxon>
        <taxon>Ecdysozoa</taxon>
        <taxon>Arthropoda</taxon>
        <taxon>Hexapoda</taxon>
        <taxon>Insecta</taxon>
        <taxon>Pterygota</taxon>
        <taxon>Neoptera</taxon>
        <taxon>Endopterygota</taxon>
        <taxon>Hymenoptera</taxon>
        <taxon>Apocrita</taxon>
        <taxon>Ichneumonoidea</taxon>
        <taxon>Braconidae</taxon>
        <taxon>Euphorinae</taxon>
        <taxon>Microctonus</taxon>
    </lineage>
</organism>
<sequence>MFKTVRKGDASLQYTILPQTDQFVGNNLLPQPPDTRESNVYKFMLLLVFIATCFCTFAIISSIILNAQRESNSFAVRNLEQVEYNDVVKLKNHQSTTRNSIDVKQEEVFSTNNAMEINSNNIQTTTENSIVTKIFETPPDVDDNVPEIMDTITDYTSPENKLILGKIDISSPPSIDSIVLKNSELPVTVMPLTTIDTSSSSTSSKPRTTVSNYLLTNRMNPTNIFKRAKMPRVTLKLRENDTIPKMYMKAGIASYKKGNITTSVLAHGLSLEGLIFKTPEGTIKPWSKKCAFSQSAFRATLKRYCEASGILFTLGLTVGVIVSMLASVTIIFKYKVHPVKSPNVEEPPLNAKDDEEEHEDRSKLLEPETKLINEKE</sequence>
<keyword evidence="4" id="KW-1185">Reference proteome</keyword>
<accession>A0AA39C6G5</accession>
<evidence type="ECO:0000313" key="4">
    <source>
        <dbReference type="Proteomes" id="UP001168990"/>
    </source>
</evidence>
<keyword evidence="2" id="KW-0472">Membrane</keyword>
<feature type="region of interest" description="Disordered" evidence="1">
    <location>
        <begin position="341"/>
        <end position="376"/>
    </location>
</feature>
<dbReference type="Proteomes" id="UP001168990">
    <property type="component" value="Unassembled WGS sequence"/>
</dbReference>
<reference evidence="3" key="2">
    <citation type="submission" date="2023-03" db="EMBL/GenBank/DDBJ databases">
        <authorList>
            <person name="Inwood S.N."/>
            <person name="Skelly J.G."/>
            <person name="Guhlin J."/>
            <person name="Harrop T.W.R."/>
            <person name="Goldson S.G."/>
            <person name="Dearden P.K."/>
        </authorList>
    </citation>
    <scope>NUCLEOTIDE SEQUENCE</scope>
    <source>
        <strain evidence="3">Irish</strain>
        <tissue evidence="3">Whole body</tissue>
    </source>
</reference>
<keyword evidence="2" id="KW-1133">Transmembrane helix</keyword>
<protein>
    <submittedName>
        <fullName evidence="3">Uncharacterized protein</fullName>
    </submittedName>
</protein>
<feature type="transmembrane region" description="Helical" evidence="2">
    <location>
        <begin position="43"/>
        <end position="65"/>
    </location>
</feature>
<keyword evidence="2" id="KW-0812">Transmembrane</keyword>
<evidence type="ECO:0000256" key="1">
    <source>
        <dbReference type="SAM" id="MobiDB-lite"/>
    </source>
</evidence>
<dbReference type="AlphaFoldDB" id="A0AA39C6G5"/>